<dbReference type="EMBL" id="BDGE01000001">
    <property type="protein sequence ID" value="GBE90347.1"/>
    <property type="molecule type" value="Genomic_DNA"/>
</dbReference>
<sequence>MNDWMNRKSQKIPKPQVASNIVVSSNQAYVPSSLTQNSQQFNAEEKQIYQHLLHLVQVKSPNEMIERCRALFIEGADYPEPEILLILDKITASKTAVYEFNFFLNRCCHILINRWHMQPQLHYAIPQLVKLFELSPTRSRTTSFRYRNIRRLRELIQMFLVSEQYLILRRFVQIITKNNEENLNHVPQPLITLINRYPYLYEHCLISDDSTFEHQWRVRQIQAQVKKQFEVDLSKYVTYQVRRTQLIKKLSVDEADKILRPVGNPTLLSDRQLHDTLQHFIGKVEGNYTYQELAQKFLHSSQQVNCFRDFKDNLYEYLISSITGVSGKRQLQQKLYAHLKKTLPQADQQKPDEFLIMRTCNQLLNFLIVESHLSIQHFNFIDLITNQGTIVTTGLLLKILLICPKVKSYLEKRLTTLFHHYECSNTSDINWLVQVLEQVNIAMILYFGNIDISYFKEIC</sequence>
<proteinExistence type="predicted"/>
<accession>A0A2H6LAU0</accession>
<evidence type="ECO:0000313" key="2">
    <source>
        <dbReference type="Proteomes" id="UP000236527"/>
    </source>
</evidence>
<keyword evidence="2" id="KW-1185">Reference proteome</keyword>
<dbReference type="Proteomes" id="UP000236527">
    <property type="component" value="Unassembled WGS sequence"/>
</dbReference>
<evidence type="ECO:0000313" key="1">
    <source>
        <dbReference type="EMBL" id="GBE90347.1"/>
    </source>
</evidence>
<comment type="caution">
    <text evidence="1">The sequence shown here is derived from an EMBL/GenBank/DDBJ whole genome shotgun (WGS) entry which is preliminary data.</text>
</comment>
<dbReference type="AlphaFoldDB" id="A0A2H6LAU0"/>
<reference evidence="2" key="1">
    <citation type="journal article" date="2018" name="Genome Announc.">
        <title>Draft Genome Sequence of the Nitrogen-Fixing and Hormogonia-Inducing Cyanobacterium Nostoc cycadae Strain WK-1, Isolated from the Coralloid Roots of Cycas revoluta.</title>
        <authorList>
            <person name="Kanesaki Y."/>
            <person name="Hirose M."/>
            <person name="Hirose Y."/>
            <person name="Fujisawa T."/>
            <person name="Nakamura Y."/>
            <person name="Watanabe S."/>
            <person name="Matsunaga S."/>
            <person name="Uchida H."/>
            <person name="Murakami A."/>
        </authorList>
    </citation>
    <scope>NUCLEOTIDE SEQUENCE [LARGE SCALE GENOMIC DNA]</scope>
    <source>
        <strain evidence="2">WK-1</strain>
    </source>
</reference>
<name>A0A2H6LAU0_9NOSO</name>
<protein>
    <submittedName>
        <fullName evidence="1">Uncharacterized protein</fullName>
    </submittedName>
</protein>
<organism evidence="1 2">
    <name type="scientific">Nostoc cycadae WK-1</name>
    <dbReference type="NCBI Taxonomy" id="1861711"/>
    <lineage>
        <taxon>Bacteria</taxon>
        <taxon>Bacillati</taxon>
        <taxon>Cyanobacteriota</taxon>
        <taxon>Cyanophyceae</taxon>
        <taxon>Nostocales</taxon>
        <taxon>Nostocaceae</taxon>
        <taxon>Nostoc</taxon>
    </lineage>
</organism>
<gene>
    <name evidence="1" type="ORF">NCWK1_0062</name>
</gene>